<protein>
    <submittedName>
        <fullName evidence="2">Uncharacterized protein</fullName>
    </submittedName>
</protein>
<feature type="region of interest" description="Disordered" evidence="1">
    <location>
        <begin position="188"/>
        <end position="207"/>
    </location>
</feature>
<feature type="region of interest" description="Disordered" evidence="1">
    <location>
        <begin position="67"/>
        <end position="90"/>
    </location>
</feature>
<proteinExistence type="predicted"/>
<gene>
    <name evidence="2" type="ORF">UY3_05207</name>
</gene>
<dbReference type="AlphaFoldDB" id="M7CAA9"/>
<evidence type="ECO:0000313" key="3">
    <source>
        <dbReference type="Proteomes" id="UP000031443"/>
    </source>
</evidence>
<reference evidence="3" key="1">
    <citation type="journal article" date="2013" name="Nat. Genet.">
        <title>The draft genomes of soft-shell turtle and green sea turtle yield insights into the development and evolution of the turtle-specific body plan.</title>
        <authorList>
            <person name="Wang Z."/>
            <person name="Pascual-Anaya J."/>
            <person name="Zadissa A."/>
            <person name="Li W."/>
            <person name="Niimura Y."/>
            <person name="Huang Z."/>
            <person name="Li C."/>
            <person name="White S."/>
            <person name="Xiong Z."/>
            <person name="Fang D."/>
            <person name="Wang B."/>
            <person name="Ming Y."/>
            <person name="Chen Y."/>
            <person name="Zheng Y."/>
            <person name="Kuraku S."/>
            <person name="Pignatelli M."/>
            <person name="Herrero J."/>
            <person name="Beal K."/>
            <person name="Nozawa M."/>
            <person name="Li Q."/>
            <person name="Wang J."/>
            <person name="Zhang H."/>
            <person name="Yu L."/>
            <person name="Shigenobu S."/>
            <person name="Wang J."/>
            <person name="Liu J."/>
            <person name="Flicek P."/>
            <person name="Searle S."/>
            <person name="Wang J."/>
            <person name="Kuratani S."/>
            <person name="Yin Y."/>
            <person name="Aken B."/>
            <person name="Zhang G."/>
            <person name="Irie N."/>
        </authorList>
    </citation>
    <scope>NUCLEOTIDE SEQUENCE [LARGE SCALE GENOMIC DNA]</scope>
</reference>
<evidence type="ECO:0000313" key="2">
    <source>
        <dbReference type="EMBL" id="EMP37577.1"/>
    </source>
</evidence>
<dbReference type="Proteomes" id="UP000031443">
    <property type="component" value="Unassembled WGS sequence"/>
</dbReference>
<accession>M7CAA9</accession>
<organism evidence="2 3">
    <name type="scientific">Chelonia mydas</name>
    <name type="common">Green sea-turtle</name>
    <name type="synonym">Chelonia agassizi</name>
    <dbReference type="NCBI Taxonomy" id="8469"/>
    <lineage>
        <taxon>Eukaryota</taxon>
        <taxon>Metazoa</taxon>
        <taxon>Chordata</taxon>
        <taxon>Craniata</taxon>
        <taxon>Vertebrata</taxon>
        <taxon>Euteleostomi</taxon>
        <taxon>Archelosauria</taxon>
        <taxon>Testudinata</taxon>
        <taxon>Testudines</taxon>
        <taxon>Cryptodira</taxon>
        <taxon>Durocryptodira</taxon>
        <taxon>Americhelydia</taxon>
        <taxon>Chelonioidea</taxon>
        <taxon>Cheloniidae</taxon>
        <taxon>Chelonia</taxon>
    </lineage>
</organism>
<feature type="region of interest" description="Disordered" evidence="1">
    <location>
        <begin position="13"/>
        <end position="52"/>
    </location>
</feature>
<dbReference type="EMBL" id="KB521694">
    <property type="protein sequence ID" value="EMP37577.1"/>
    <property type="molecule type" value="Genomic_DNA"/>
</dbReference>
<feature type="compositionally biased region" description="Polar residues" evidence="1">
    <location>
        <begin position="23"/>
        <end position="35"/>
    </location>
</feature>
<name>M7CAA9_CHEMY</name>
<keyword evidence="3" id="KW-1185">Reference proteome</keyword>
<evidence type="ECO:0000256" key="1">
    <source>
        <dbReference type="SAM" id="MobiDB-lite"/>
    </source>
</evidence>
<sequence>MVRVHGIKVILSAHQREGLPPDNKQQGPPLNSMKSPGSDESPEPKEDQEAAAAAEWLLCGNCIAASSVEEQQHEEEKDEAPPPQQQPKRRDRTWGFWSLVHEPLPHEPKANWLFVKAVEQTHFISLSGLGATRSDRTPDPEADEGAARLWTAKLLRGVAGILLEKSLGRGGNQMVTWPEGCAMQQMPKERNCNGSTGGGKDGRATTA</sequence>